<dbReference type="EMBL" id="JANVFO010000009">
    <property type="protein sequence ID" value="KAJ3735388.1"/>
    <property type="molecule type" value="Genomic_DNA"/>
</dbReference>
<keyword evidence="4 5" id="KW-0472">Membrane</keyword>
<dbReference type="GO" id="GO:0032153">
    <property type="term" value="C:cell division site"/>
    <property type="evidence" value="ECO:0007669"/>
    <property type="project" value="TreeGrafter"/>
</dbReference>
<feature type="transmembrane region" description="Helical" evidence="5">
    <location>
        <begin position="211"/>
        <end position="237"/>
    </location>
</feature>
<dbReference type="PROSITE" id="PS51257">
    <property type="entry name" value="PROKAR_LIPOPROTEIN"/>
    <property type="match status" value="1"/>
</dbReference>
<evidence type="ECO:0000256" key="4">
    <source>
        <dbReference type="ARBA" id="ARBA00023136"/>
    </source>
</evidence>
<protein>
    <submittedName>
        <fullName evidence="6">Pali-domain-containing protein</fullName>
    </submittedName>
</protein>
<dbReference type="GO" id="GO:0035838">
    <property type="term" value="C:growing cell tip"/>
    <property type="evidence" value="ECO:0007669"/>
    <property type="project" value="TreeGrafter"/>
</dbReference>
<proteinExistence type="predicted"/>
<name>A0AA38JQQ7_9AGAR</name>
<dbReference type="Proteomes" id="UP001176059">
    <property type="component" value="Unassembled WGS sequence"/>
</dbReference>
<dbReference type="InterPro" id="IPR051380">
    <property type="entry name" value="pH-response_reg_palI/RIM9"/>
</dbReference>
<comment type="caution">
    <text evidence="6">The sequence shown here is derived from an EMBL/GenBank/DDBJ whole genome shotgun (WGS) entry which is preliminary data.</text>
</comment>
<dbReference type="AlphaFoldDB" id="A0AA38JQQ7"/>
<evidence type="ECO:0000256" key="5">
    <source>
        <dbReference type="SAM" id="Phobius"/>
    </source>
</evidence>
<dbReference type="GO" id="GO:0005886">
    <property type="term" value="C:plasma membrane"/>
    <property type="evidence" value="ECO:0007669"/>
    <property type="project" value="InterPro"/>
</dbReference>
<gene>
    <name evidence="6" type="ORF">DFJ43DRAFT_862049</name>
</gene>
<keyword evidence="2 5" id="KW-0812">Transmembrane</keyword>
<evidence type="ECO:0000256" key="3">
    <source>
        <dbReference type="ARBA" id="ARBA00022989"/>
    </source>
</evidence>
<keyword evidence="7" id="KW-1185">Reference proteome</keyword>
<reference evidence="6" key="1">
    <citation type="submission" date="2022-08" db="EMBL/GenBank/DDBJ databases">
        <authorList>
            <consortium name="DOE Joint Genome Institute"/>
            <person name="Min B."/>
            <person name="Sierra-Patev S."/>
            <person name="Naranjo-Ortiz M."/>
            <person name="Looney B."/>
            <person name="Konkel Z."/>
            <person name="Slot J.C."/>
            <person name="Sakamoto Y."/>
            <person name="Steenwyk J.L."/>
            <person name="Rokas A."/>
            <person name="Carro J."/>
            <person name="Camarero S."/>
            <person name="Ferreira P."/>
            <person name="Molpeceres G."/>
            <person name="Ruiz-duenas F.J."/>
            <person name="Serrano A."/>
            <person name="Henrissat B."/>
            <person name="Drula E."/>
            <person name="Hughes K.W."/>
            <person name="Mata J.L."/>
            <person name="Ishikawa N.K."/>
            <person name="Vargas-Isla R."/>
            <person name="Ushijima S."/>
            <person name="Smith C.A."/>
            <person name="Ahrendt S."/>
            <person name="Andreopoulos W."/>
            <person name="He G."/>
            <person name="LaButti K."/>
            <person name="Lipzen A."/>
            <person name="Ng V."/>
            <person name="Riley R."/>
            <person name="Sandor L."/>
            <person name="Barry K."/>
            <person name="Martinez A.T."/>
            <person name="Xiao Y."/>
            <person name="Gibbons J.G."/>
            <person name="Terashima K."/>
            <person name="Hibbett D.S."/>
            <person name="Grigoriev I.V."/>
        </authorList>
    </citation>
    <scope>NUCLEOTIDE SEQUENCE</scope>
    <source>
        <strain evidence="6">ET3784</strain>
    </source>
</reference>
<accession>A0AA38JQQ7</accession>
<feature type="transmembrane region" description="Helical" evidence="5">
    <location>
        <begin position="131"/>
        <end position="151"/>
    </location>
</feature>
<dbReference type="Pfam" id="PF06687">
    <property type="entry name" value="SUR7"/>
    <property type="match status" value="1"/>
</dbReference>
<keyword evidence="3 5" id="KW-1133">Transmembrane helix</keyword>
<dbReference type="InterPro" id="IPR009571">
    <property type="entry name" value="SUR7/Rim9-like_fungi"/>
</dbReference>
<evidence type="ECO:0000256" key="2">
    <source>
        <dbReference type="ARBA" id="ARBA00022692"/>
    </source>
</evidence>
<feature type="transmembrane region" description="Helical" evidence="5">
    <location>
        <begin position="163"/>
        <end position="191"/>
    </location>
</feature>
<dbReference type="PANTHER" id="PTHR28013:SF3">
    <property type="entry name" value="PROTEIN DCV1-RELATED"/>
    <property type="match status" value="1"/>
</dbReference>
<dbReference type="PANTHER" id="PTHR28013">
    <property type="entry name" value="PROTEIN DCV1-RELATED"/>
    <property type="match status" value="1"/>
</dbReference>
<organism evidence="6 7">
    <name type="scientific">Lentinula guzmanii</name>
    <dbReference type="NCBI Taxonomy" id="2804957"/>
    <lineage>
        <taxon>Eukaryota</taxon>
        <taxon>Fungi</taxon>
        <taxon>Dikarya</taxon>
        <taxon>Basidiomycota</taxon>
        <taxon>Agaricomycotina</taxon>
        <taxon>Agaricomycetes</taxon>
        <taxon>Agaricomycetidae</taxon>
        <taxon>Agaricales</taxon>
        <taxon>Marasmiineae</taxon>
        <taxon>Omphalotaceae</taxon>
        <taxon>Lentinula</taxon>
    </lineage>
</organism>
<reference evidence="6" key="2">
    <citation type="journal article" date="2023" name="Proc. Natl. Acad. Sci. U.S.A.">
        <title>A global phylogenomic analysis of the shiitake genus Lentinula.</title>
        <authorList>
            <person name="Sierra-Patev S."/>
            <person name="Min B."/>
            <person name="Naranjo-Ortiz M."/>
            <person name="Looney B."/>
            <person name="Konkel Z."/>
            <person name="Slot J.C."/>
            <person name="Sakamoto Y."/>
            <person name="Steenwyk J.L."/>
            <person name="Rokas A."/>
            <person name="Carro J."/>
            <person name="Camarero S."/>
            <person name="Ferreira P."/>
            <person name="Molpeceres G."/>
            <person name="Ruiz-Duenas F.J."/>
            <person name="Serrano A."/>
            <person name="Henrissat B."/>
            <person name="Drula E."/>
            <person name="Hughes K.W."/>
            <person name="Mata J.L."/>
            <person name="Ishikawa N.K."/>
            <person name="Vargas-Isla R."/>
            <person name="Ushijima S."/>
            <person name="Smith C.A."/>
            <person name="Donoghue J."/>
            <person name="Ahrendt S."/>
            <person name="Andreopoulos W."/>
            <person name="He G."/>
            <person name="LaButti K."/>
            <person name="Lipzen A."/>
            <person name="Ng V."/>
            <person name="Riley R."/>
            <person name="Sandor L."/>
            <person name="Barry K."/>
            <person name="Martinez A.T."/>
            <person name="Xiao Y."/>
            <person name="Gibbons J.G."/>
            <person name="Terashima K."/>
            <person name="Grigoriev I.V."/>
            <person name="Hibbett D."/>
        </authorList>
    </citation>
    <scope>NUCLEOTIDE SEQUENCE</scope>
    <source>
        <strain evidence="6">ET3784</strain>
    </source>
</reference>
<evidence type="ECO:0000256" key="1">
    <source>
        <dbReference type="ARBA" id="ARBA00004141"/>
    </source>
</evidence>
<comment type="subcellular location">
    <subcellularLocation>
        <location evidence="1">Membrane</location>
        <topology evidence="1">Multi-pass membrane protein</topology>
    </subcellularLocation>
</comment>
<evidence type="ECO:0000313" key="7">
    <source>
        <dbReference type="Proteomes" id="UP001176059"/>
    </source>
</evidence>
<sequence>MRVFKNLFVSYFHDPSMFATIIISCLLFIAFLLLLLVTLSVPIIKTIYLFTLTASVSSSLESASSSVKFGVWGYCISGVDVSGIFSDSVIAPECSKAHLGYTIDSTVASALNLDSNKLVHVVSETTTAALVLHPIACGLTFLTLLVSLFMLRRGSNGTVRLPSLITLGVGILATLFTTIIFLIDVIVVAVVRNGVKDGTNGVVTLNWGNAVWMALGATLALWLAMVGTCGGVCACGARYRRNTEKF</sequence>
<evidence type="ECO:0000313" key="6">
    <source>
        <dbReference type="EMBL" id="KAJ3735388.1"/>
    </source>
</evidence>
<feature type="transmembrane region" description="Helical" evidence="5">
    <location>
        <begin position="21"/>
        <end position="44"/>
    </location>
</feature>